<keyword evidence="2" id="KW-0732">Signal</keyword>
<dbReference type="STRING" id="1236971.JCM9152_1976"/>
<feature type="region of interest" description="Disordered" evidence="1">
    <location>
        <begin position="25"/>
        <end position="48"/>
    </location>
</feature>
<evidence type="ECO:0000313" key="4">
    <source>
        <dbReference type="EMBL" id="GAE30565.1"/>
    </source>
</evidence>
<protein>
    <submittedName>
        <fullName evidence="4">Hydroxymethylpyrimidine ABC transporter</fullName>
    </submittedName>
</protein>
<sequence>MKKGLFMISMSVMTSFALIGCSSEGGSNNDSPKLNEVDNEQAATEEKEDQLEATIVLDWVPNTNHTGIYVAKANGYFEEEGLDVTIIEPALEGADQIVASGQAHFGISSQDSVTVARSSDIPVVSLAAIIQEHTSGFASPVEKDITSPSDFEGKTYGGWGSPQEDVMISEVMKTVDADSSTVENVTVGTSDFFVNTSREIDFQWIFYGWTGVEAEVRGEEINMIYLTDIDPVFSYYSPVIISSDSVVEEQPELVEKFMRAISRGYEFAIDHVDEAADILIEATPETDAELIRASQEWLSERYQGEAEKWGYQSTDVWSTYTEWMLDNELIEVDVPIEEAMTNQFLP</sequence>
<dbReference type="RefSeq" id="WP_035343339.1">
    <property type="nucleotide sequence ID" value="NZ_BAUU01000012.1"/>
</dbReference>
<evidence type="ECO:0000313" key="5">
    <source>
        <dbReference type="Proteomes" id="UP000018895"/>
    </source>
</evidence>
<evidence type="ECO:0000259" key="3">
    <source>
        <dbReference type="Pfam" id="PF09084"/>
    </source>
</evidence>
<gene>
    <name evidence="4" type="ORF">JCM9152_1976</name>
</gene>
<dbReference type="AlphaFoldDB" id="W4QEQ0"/>
<accession>W4QEQ0</accession>
<name>W4QEQ0_9BACI</name>
<dbReference type="Gene3D" id="3.40.190.10">
    <property type="entry name" value="Periplasmic binding protein-like II"/>
    <property type="match status" value="2"/>
</dbReference>
<organism evidence="4 5">
    <name type="scientific">Halalkalibacter hemicellulosilyticusJCM 9152</name>
    <dbReference type="NCBI Taxonomy" id="1236971"/>
    <lineage>
        <taxon>Bacteria</taxon>
        <taxon>Bacillati</taxon>
        <taxon>Bacillota</taxon>
        <taxon>Bacilli</taxon>
        <taxon>Bacillales</taxon>
        <taxon>Bacillaceae</taxon>
        <taxon>Halalkalibacter</taxon>
    </lineage>
</organism>
<reference evidence="4" key="1">
    <citation type="journal article" date="2014" name="Genome Announc.">
        <title>Draft Genome Sequences of Three Alkaliphilic Bacillus Strains, Bacillus wakoensis JCM 9140T, Bacillus akibai JCM 9157T, and Bacillus hemicellulosilyticus JCM 9152T.</title>
        <authorList>
            <person name="Yuki M."/>
            <person name="Oshima K."/>
            <person name="Suda W."/>
            <person name="Oshida Y."/>
            <person name="Kitamura K."/>
            <person name="Iida T."/>
            <person name="Hattori M."/>
            <person name="Ohkuma M."/>
        </authorList>
    </citation>
    <scope>NUCLEOTIDE SEQUENCE [LARGE SCALE GENOMIC DNA]</scope>
    <source>
        <strain evidence="4">JCM 9152</strain>
    </source>
</reference>
<comment type="caution">
    <text evidence="4">The sequence shown here is derived from an EMBL/GenBank/DDBJ whole genome shotgun (WGS) entry which is preliminary data.</text>
</comment>
<evidence type="ECO:0000256" key="1">
    <source>
        <dbReference type="SAM" id="MobiDB-lite"/>
    </source>
</evidence>
<dbReference type="GO" id="GO:0009228">
    <property type="term" value="P:thiamine biosynthetic process"/>
    <property type="evidence" value="ECO:0007669"/>
    <property type="project" value="InterPro"/>
</dbReference>
<proteinExistence type="predicted"/>
<feature type="chain" id="PRO_5039682295" evidence="2">
    <location>
        <begin position="18"/>
        <end position="346"/>
    </location>
</feature>
<feature type="domain" description="SsuA/THI5-like" evidence="3">
    <location>
        <begin position="62"/>
        <end position="275"/>
    </location>
</feature>
<dbReference type="InterPro" id="IPR015168">
    <property type="entry name" value="SsuA/THI5"/>
</dbReference>
<dbReference type="PANTHER" id="PTHR31528">
    <property type="entry name" value="4-AMINO-5-HYDROXYMETHYL-2-METHYLPYRIMIDINE PHOSPHATE SYNTHASE THI11-RELATED"/>
    <property type="match status" value="1"/>
</dbReference>
<dbReference type="SUPFAM" id="SSF53850">
    <property type="entry name" value="Periplasmic binding protein-like II"/>
    <property type="match status" value="1"/>
</dbReference>
<dbReference type="PANTHER" id="PTHR31528:SF3">
    <property type="entry name" value="THIAMINE BIOSYNTHESIS PROTEIN HI_0357-RELATED"/>
    <property type="match status" value="1"/>
</dbReference>
<dbReference type="InterPro" id="IPR027939">
    <property type="entry name" value="NMT1/THI5"/>
</dbReference>
<dbReference type="Proteomes" id="UP000018895">
    <property type="component" value="Unassembled WGS sequence"/>
</dbReference>
<keyword evidence="5" id="KW-1185">Reference proteome</keyword>
<dbReference type="EMBL" id="BAUU01000012">
    <property type="protein sequence ID" value="GAE30565.1"/>
    <property type="molecule type" value="Genomic_DNA"/>
</dbReference>
<dbReference type="PROSITE" id="PS51257">
    <property type="entry name" value="PROKAR_LIPOPROTEIN"/>
    <property type="match status" value="1"/>
</dbReference>
<dbReference type="Pfam" id="PF09084">
    <property type="entry name" value="NMT1"/>
    <property type="match status" value="1"/>
</dbReference>
<evidence type="ECO:0000256" key="2">
    <source>
        <dbReference type="SAM" id="SignalP"/>
    </source>
</evidence>
<feature type="signal peptide" evidence="2">
    <location>
        <begin position="1"/>
        <end position="17"/>
    </location>
</feature>